<feature type="region of interest" description="Disordered" evidence="1">
    <location>
        <begin position="1"/>
        <end position="32"/>
    </location>
</feature>
<organism evidence="3 4">
    <name type="scientific">Trichocladium antarcticum</name>
    <dbReference type="NCBI Taxonomy" id="1450529"/>
    <lineage>
        <taxon>Eukaryota</taxon>
        <taxon>Fungi</taxon>
        <taxon>Dikarya</taxon>
        <taxon>Ascomycota</taxon>
        <taxon>Pezizomycotina</taxon>
        <taxon>Sordariomycetes</taxon>
        <taxon>Sordariomycetidae</taxon>
        <taxon>Sordariales</taxon>
        <taxon>Chaetomiaceae</taxon>
        <taxon>Trichocladium</taxon>
    </lineage>
</organism>
<accession>A0AAN6ZF49</accession>
<protein>
    <recommendedName>
        <fullName evidence="2">2EXR domain-containing protein</fullName>
    </recommendedName>
</protein>
<feature type="compositionally biased region" description="Acidic residues" evidence="1">
    <location>
        <begin position="380"/>
        <end position="395"/>
    </location>
</feature>
<evidence type="ECO:0000313" key="4">
    <source>
        <dbReference type="Proteomes" id="UP001304895"/>
    </source>
</evidence>
<reference evidence="3" key="2">
    <citation type="submission" date="2023-05" db="EMBL/GenBank/DDBJ databases">
        <authorList>
            <consortium name="Lawrence Berkeley National Laboratory"/>
            <person name="Steindorff A."/>
            <person name="Hensen N."/>
            <person name="Bonometti L."/>
            <person name="Westerberg I."/>
            <person name="Brannstrom I.O."/>
            <person name="Guillou S."/>
            <person name="Cros-Aarteil S."/>
            <person name="Calhoun S."/>
            <person name="Haridas S."/>
            <person name="Kuo A."/>
            <person name="Mondo S."/>
            <person name="Pangilinan J."/>
            <person name="Riley R."/>
            <person name="Labutti K."/>
            <person name="Andreopoulos B."/>
            <person name="Lipzen A."/>
            <person name="Chen C."/>
            <person name="Yanf M."/>
            <person name="Daum C."/>
            <person name="Ng V."/>
            <person name="Clum A."/>
            <person name="Ohm R."/>
            <person name="Martin F."/>
            <person name="Silar P."/>
            <person name="Natvig D."/>
            <person name="Lalanne C."/>
            <person name="Gautier V."/>
            <person name="Ament-Velasquez S.L."/>
            <person name="Kruys A."/>
            <person name="Hutchinson M.I."/>
            <person name="Powell A.J."/>
            <person name="Barry K."/>
            <person name="Miller A.N."/>
            <person name="Grigoriev I.V."/>
            <person name="Debuchy R."/>
            <person name="Gladieux P."/>
            <person name="Thoren M.H."/>
            <person name="Johannesson H."/>
        </authorList>
    </citation>
    <scope>NUCLEOTIDE SEQUENCE</scope>
    <source>
        <strain evidence="3">CBS 123565</strain>
    </source>
</reference>
<evidence type="ECO:0000313" key="3">
    <source>
        <dbReference type="EMBL" id="KAK4136072.1"/>
    </source>
</evidence>
<feature type="domain" description="2EXR" evidence="2">
    <location>
        <begin position="34"/>
        <end position="119"/>
    </location>
</feature>
<keyword evidence="4" id="KW-1185">Reference proteome</keyword>
<proteinExistence type="predicted"/>
<reference evidence="3" key="1">
    <citation type="journal article" date="2023" name="Mol. Phylogenet. Evol.">
        <title>Genome-scale phylogeny and comparative genomics of the fungal order Sordariales.</title>
        <authorList>
            <person name="Hensen N."/>
            <person name="Bonometti L."/>
            <person name="Westerberg I."/>
            <person name="Brannstrom I.O."/>
            <person name="Guillou S."/>
            <person name="Cros-Aarteil S."/>
            <person name="Calhoun S."/>
            <person name="Haridas S."/>
            <person name="Kuo A."/>
            <person name="Mondo S."/>
            <person name="Pangilinan J."/>
            <person name="Riley R."/>
            <person name="LaButti K."/>
            <person name="Andreopoulos B."/>
            <person name="Lipzen A."/>
            <person name="Chen C."/>
            <person name="Yan M."/>
            <person name="Daum C."/>
            <person name="Ng V."/>
            <person name="Clum A."/>
            <person name="Steindorff A."/>
            <person name="Ohm R.A."/>
            <person name="Martin F."/>
            <person name="Silar P."/>
            <person name="Natvig D.O."/>
            <person name="Lalanne C."/>
            <person name="Gautier V."/>
            <person name="Ament-Velasquez S.L."/>
            <person name="Kruys A."/>
            <person name="Hutchinson M.I."/>
            <person name="Powell A.J."/>
            <person name="Barry K."/>
            <person name="Miller A.N."/>
            <person name="Grigoriev I.V."/>
            <person name="Debuchy R."/>
            <person name="Gladieux P."/>
            <person name="Hiltunen Thoren M."/>
            <person name="Johannesson H."/>
        </authorList>
    </citation>
    <scope>NUCLEOTIDE SEQUENCE</scope>
    <source>
        <strain evidence="3">CBS 123565</strain>
    </source>
</reference>
<comment type="caution">
    <text evidence="3">The sequence shown here is derived from an EMBL/GenBank/DDBJ whole genome shotgun (WGS) entry which is preliminary data.</text>
</comment>
<gene>
    <name evidence="3" type="ORF">BT67DRAFT_432861</name>
</gene>
<dbReference type="Pfam" id="PF20150">
    <property type="entry name" value="2EXR"/>
    <property type="match status" value="1"/>
</dbReference>
<dbReference type="EMBL" id="MU853404">
    <property type="protein sequence ID" value="KAK4136072.1"/>
    <property type="molecule type" value="Genomic_DNA"/>
</dbReference>
<dbReference type="AlphaFoldDB" id="A0AAN6ZF49"/>
<sequence length="395" mass="45216">MASDMPTIMESEFWETSSETSSPAPRGTSQPDTFPQFYRLPLELQLIIFQMAAQEFISSSPRCLTLVRSSINTGDPKGTSPVPKPVRTVVRVNRSHESHAAVRTLTQLCHTTRKMLTGHEAVLYQPSMHADAFIDQLDRDKPKGYTPYPVLGSATRDIVLLELIKHGFRAHLLNGPMFMRIMNDIFGNKVRRIHLLNDNWPPFCEQTMDIRVRSTGRVYQFPFGRDYGTLDYRTGNHFGRLPGFTGTLRLQRVIRDSGSFADADASVFDYTSGKYRTTENIRHNTAMDRNWKPEPRMRYGEVMRMRRDGTLQVNAGVRRRMEDKMRLPCQSTKARLEQMVALVATVMPDLEYVSILGQLAPGKDLEVAEKMRNRNRADAQDLDEEDETEDEEGYE</sequence>
<feature type="compositionally biased region" description="Low complexity" evidence="1">
    <location>
        <begin position="10"/>
        <end position="22"/>
    </location>
</feature>
<feature type="region of interest" description="Disordered" evidence="1">
    <location>
        <begin position="371"/>
        <end position="395"/>
    </location>
</feature>
<dbReference type="InterPro" id="IPR045518">
    <property type="entry name" value="2EXR"/>
</dbReference>
<name>A0AAN6ZF49_9PEZI</name>
<evidence type="ECO:0000259" key="2">
    <source>
        <dbReference type="Pfam" id="PF20150"/>
    </source>
</evidence>
<evidence type="ECO:0000256" key="1">
    <source>
        <dbReference type="SAM" id="MobiDB-lite"/>
    </source>
</evidence>
<dbReference type="Proteomes" id="UP001304895">
    <property type="component" value="Unassembled WGS sequence"/>
</dbReference>